<dbReference type="AlphaFoldDB" id="A0A366SB18"/>
<proteinExistence type="predicted"/>
<keyword evidence="2" id="KW-1185">Reference proteome</keyword>
<dbReference type="EMBL" id="QKXC01000018">
    <property type="protein sequence ID" value="RBR26533.1"/>
    <property type="molecule type" value="Genomic_DNA"/>
</dbReference>
<comment type="caution">
    <text evidence="1">The sequence shown here is derived from an EMBL/GenBank/DDBJ whole genome shotgun (WGS) entry which is preliminary data.</text>
</comment>
<organism evidence="1 2">
    <name type="scientific">Fusarium coffeatum</name>
    <dbReference type="NCBI Taxonomy" id="231269"/>
    <lineage>
        <taxon>Eukaryota</taxon>
        <taxon>Fungi</taxon>
        <taxon>Dikarya</taxon>
        <taxon>Ascomycota</taxon>
        <taxon>Pezizomycotina</taxon>
        <taxon>Sordariomycetes</taxon>
        <taxon>Hypocreomycetidae</taxon>
        <taxon>Hypocreales</taxon>
        <taxon>Nectriaceae</taxon>
        <taxon>Fusarium</taxon>
        <taxon>Fusarium incarnatum-equiseti species complex</taxon>
    </lineage>
</organism>
<evidence type="ECO:0000313" key="1">
    <source>
        <dbReference type="EMBL" id="RBR26533.1"/>
    </source>
</evidence>
<dbReference type="GeneID" id="41990097"/>
<gene>
    <name evidence="1" type="ORF">FIESC28_00650</name>
</gene>
<accession>A0A366SB18</accession>
<evidence type="ECO:0000313" key="2">
    <source>
        <dbReference type="Proteomes" id="UP000253153"/>
    </source>
</evidence>
<protein>
    <submittedName>
        <fullName evidence="1">Uncharacterized protein</fullName>
    </submittedName>
</protein>
<dbReference type="Proteomes" id="UP000253153">
    <property type="component" value="Unassembled WGS sequence"/>
</dbReference>
<dbReference type="RefSeq" id="XP_031021124.1">
    <property type="nucleotide sequence ID" value="XM_031154801.1"/>
</dbReference>
<sequence>MLGTSTRDLVWHVPRPYEARTSRSAKIRAVRVSEDTVKAPMKFQALTNATLTMSWLCVAGEPHQLHASRTGPAAWITRRDLDRPGNVGHYLDSNDIAIAFAHEGNYGIAMLQEPWIKAKDGEPRQGDIAGIRLSDQCTTGKTTTPDPGLSHIPGVEATIEEHLTTNSNHFTFSHHSSDESQHYVKPGVAQTPTALSAMSLSADPGGTFRLDAQNDRMIA</sequence>
<name>A0A366SB18_9HYPO</name>
<reference evidence="1 2" key="1">
    <citation type="submission" date="2018-06" db="EMBL/GenBank/DDBJ databases">
        <title>Fusarium incarnatum-equiseti species complex species 28.</title>
        <authorList>
            <person name="Gardiner D.M."/>
        </authorList>
    </citation>
    <scope>NUCLEOTIDE SEQUENCE [LARGE SCALE GENOMIC DNA]</scope>
    <source>
        <strain evidence="1 2">FIESC_28</strain>
    </source>
</reference>